<organism evidence="1 2">
    <name type="scientific">Vaccinium darrowii</name>
    <dbReference type="NCBI Taxonomy" id="229202"/>
    <lineage>
        <taxon>Eukaryota</taxon>
        <taxon>Viridiplantae</taxon>
        <taxon>Streptophyta</taxon>
        <taxon>Embryophyta</taxon>
        <taxon>Tracheophyta</taxon>
        <taxon>Spermatophyta</taxon>
        <taxon>Magnoliopsida</taxon>
        <taxon>eudicotyledons</taxon>
        <taxon>Gunneridae</taxon>
        <taxon>Pentapetalae</taxon>
        <taxon>asterids</taxon>
        <taxon>Ericales</taxon>
        <taxon>Ericaceae</taxon>
        <taxon>Vaccinioideae</taxon>
        <taxon>Vaccinieae</taxon>
        <taxon>Vaccinium</taxon>
    </lineage>
</organism>
<reference evidence="1 2" key="1">
    <citation type="journal article" date="2021" name="Hortic Res">
        <title>High-quality reference genome and annotation aids understanding of berry development for evergreen blueberry (Vaccinium darrowii).</title>
        <authorList>
            <person name="Yu J."/>
            <person name="Hulse-Kemp A.M."/>
            <person name="Babiker E."/>
            <person name="Staton M."/>
        </authorList>
    </citation>
    <scope>NUCLEOTIDE SEQUENCE [LARGE SCALE GENOMIC DNA]</scope>
    <source>
        <strain evidence="2">cv. NJ 8807/NJ 8810</strain>
        <tissue evidence="1">Young leaf</tissue>
    </source>
</reference>
<dbReference type="EMBL" id="CM037156">
    <property type="protein sequence ID" value="KAH7838488.1"/>
    <property type="molecule type" value="Genomic_DNA"/>
</dbReference>
<protein>
    <submittedName>
        <fullName evidence="1">Uncharacterized protein</fullName>
    </submittedName>
</protein>
<keyword evidence="2" id="KW-1185">Reference proteome</keyword>
<accession>A0ACB7XCK6</accession>
<comment type="caution">
    <text evidence="1">The sequence shown here is derived from an EMBL/GenBank/DDBJ whole genome shotgun (WGS) entry which is preliminary data.</text>
</comment>
<dbReference type="Proteomes" id="UP000828048">
    <property type="component" value="Chromosome 6"/>
</dbReference>
<evidence type="ECO:0000313" key="1">
    <source>
        <dbReference type="EMBL" id="KAH7838488.1"/>
    </source>
</evidence>
<evidence type="ECO:0000313" key="2">
    <source>
        <dbReference type="Proteomes" id="UP000828048"/>
    </source>
</evidence>
<sequence>MMDESYMKKSDFKTLKLVSRCQGHGGRFKLGNKTVKITEKEMTLIFGLQSGPNRIRLSPKPKKPNTKFADRICAKTNRIINIGSLRDCFDKVVKKNTPQDAKDVARVLTLYLLATVFCPHTTSRLNWNYLEFVEDLEASTSYAWSTYIKEYLINELDTKEPKNVGGCVVGLLYWLCEHTTLVKKGAPADFPRFNKWRLSDVTELLAKTPLQSLEPENVIESELGPTDEEQKLLQFVEVVKPESDDDEEAVKPADKEPSMEQKVENKEHPTDAYSELQAENQMLRNEVKRLKEENAELRKTISMLEQQRDDSFQQRAFENDTIADLGFEVETVHVEKQVLQSEKQSKWKRKKKKSELLDNIDDLETHNVTQEYKKNQDVGEEEEEKKQGGLQDEMVPDEEVERTTIGAYTEILGDDNLATEKGKKAQGDPSSLVKGVKKTTTRTEKRLEDFVYPDDKKGNKKKPTKKKEWRPDMSKLYKLMSAEDVESLDQLCDCENDDPKSSSDTVALSDIIKLLDDGDVSNSVIDGFALVLENMQEALQKTRGNNVYFLSTCWTLIHSENPELRQFLLNKKLQHVFDNMERYGSDYYRFLVFPMDSLGNRPRVKNSNPYHWTILFYDVNEQQWKHYNSLRKRNGADPHLQDAITVKKYVEEFMRHRHGDKTKQPSFNLFSSPTTLFQSHDFNAPITSAQDAPQQFATTVDCGIIVCYIMGKLANHEPIPPSVSKDDVSEFRVHLVHVFLNDPPRSWSIADWNSREIQAHLPD</sequence>
<proteinExistence type="predicted"/>
<gene>
    <name evidence="1" type="ORF">Vadar_027166</name>
</gene>
<name>A0ACB7XCK6_9ERIC</name>